<protein>
    <submittedName>
        <fullName evidence="2">Helicase</fullName>
    </submittedName>
</protein>
<feature type="region of interest" description="Disordered" evidence="1">
    <location>
        <begin position="291"/>
        <end position="311"/>
    </location>
</feature>
<evidence type="ECO:0000256" key="1">
    <source>
        <dbReference type="SAM" id="MobiDB-lite"/>
    </source>
</evidence>
<keyword evidence="2" id="KW-0347">Helicase</keyword>
<evidence type="ECO:0000313" key="3">
    <source>
        <dbReference type="Proteomes" id="UP000324392"/>
    </source>
</evidence>
<sequence>MNIDQKISDICRTASPRYSSAGQHNTVAGDISNIKFDAPDSSNPLSMEEYTRISFTTNSFNGPTLCDLNREKQLETLFEFLSSSGKNISAEDFNLVMQTGAGNRSNIIHASLQDNISTALALFQLLPAEMRESLKKDVSAAFTAMKKHKPTDDKTAKSAKKQFNKLNHALMKKVGLDNWPSGKAALEELCKKFMATSVHPDILNKLQQSGVISQERRREFEANPDQIKQYLYKAVDEQNERTAAVHKSCFFNYHTIDDKSFCLRLLFQSMEYKTTFIADLLKKMSVKVPLSSEGSATPSSRQAATEQPIIT</sequence>
<accession>A0A455VIM8</accession>
<feature type="compositionally biased region" description="Polar residues" evidence="1">
    <location>
        <begin position="292"/>
        <end position="311"/>
    </location>
</feature>
<proteinExistence type="predicted"/>
<reference evidence="2 3" key="1">
    <citation type="submission" date="2019-03" db="EMBL/GenBank/DDBJ databases">
        <title>The genome sequence of Candidatus Serratia symbiotica strain IS.</title>
        <authorList>
            <person name="Nikoh N."/>
            <person name="Koga R."/>
            <person name="Oshima K."/>
            <person name="Hattori M."/>
            <person name="Fukatsu T."/>
        </authorList>
    </citation>
    <scope>NUCLEOTIDE SEQUENCE [LARGE SCALE GENOMIC DNA]</scope>
    <source>
        <strain evidence="2 3">IS</strain>
    </source>
</reference>
<keyword evidence="2" id="KW-0547">Nucleotide-binding</keyword>
<organism evidence="2 3">
    <name type="scientific">Serratia symbiotica</name>
    <dbReference type="NCBI Taxonomy" id="138074"/>
    <lineage>
        <taxon>Bacteria</taxon>
        <taxon>Pseudomonadati</taxon>
        <taxon>Pseudomonadota</taxon>
        <taxon>Gammaproteobacteria</taxon>
        <taxon>Enterobacterales</taxon>
        <taxon>Yersiniaceae</taxon>
        <taxon>Serratia</taxon>
    </lineage>
</organism>
<dbReference type="AlphaFoldDB" id="A0A455VIM8"/>
<keyword evidence="2" id="KW-0067">ATP-binding</keyword>
<gene>
    <name evidence="2" type="ORF">SSYIS1_29070</name>
</gene>
<dbReference type="EMBL" id="AP019531">
    <property type="protein sequence ID" value="BBI92947.1"/>
    <property type="molecule type" value="Genomic_DNA"/>
</dbReference>
<dbReference type="RefSeq" id="WP_149590916.1">
    <property type="nucleotide sequence ID" value="NZ_AP019531.1"/>
</dbReference>
<evidence type="ECO:0000313" key="2">
    <source>
        <dbReference type="EMBL" id="BBI92947.1"/>
    </source>
</evidence>
<name>A0A455VIM8_9GAMM</name>
<keyword evidence="2" id="KW-0378">Hydrolase</keyword>
<dbReference type="GO" id="GO:0004386">
    <property type="term" value="F:helicase activity"/>
    <property type="evidence" value="ECO:0007669"/>
    <property type="project" value="UniProtKB-KW"/>
</dbReference>
<dbReference type="Proteomes" id="UP000324392">
    <property type="component" value="Chromosome"/>
</dbReference>